<dbReference type="GO" id="GO:0009279">
    <property type="term" value="C:cell outer membrane"/>
    <property type="evidence" value="ECO:0007669"/>
    <property type="project" value="UniProtKB-SubCell"/>
</dbReference>
<feature type="region of interest" description="Disordered" evidence="8">
    <location>
        <begin position="285"/>
        <end position="340"/>
    </location>
</feature>
<evidence type="ECO:0000256" key="4">
    <source>
        <dbReference type="ARBA" id="ARBA00022525"/>
    </source>
</evidence>
<keyword evidence="5" id="KW-0732">Signal</keyword>
<keyword evidence="9" id="KW-0812">Transmembrane</keyword>
<dbReference type="Proteomes" id="UP000199413">
    <property type="component" value="Unassembled WGS sequence"/>
</dbReference>
<dbReference type="EMBL" id="FMHV01000002">
    <property type="protein sequence ID" value="SCL36917.1"/>
    <property type="molecule type" value="Genomic_DNA"/>
</dbReference>
<feature type="compositionally biased region" description="Basic and acidic residues" evidence="8">
    <location>
        <begin position="67"/>
        <end position="98"/>
    </location>
</feature>
<dbReference type="STRING" id="568872.GA0070624_5694"/>
<sequence length="577" mass="60829">MSNYLRNDDEAPREKTSPIRRRRLWLATGVAGLTGAVSLAGVAYATTGATGAHRLADVKWSTAQRVSGDDGGKKADADEQNERDQKGDGKEKGERGEVQEVPCDEDALIDAIREANRDGGGTLKLARDCTYKLHEAIDKTATGLPTIKEEITIKGEGSTIKRDSEDGFRIFRVAEGGDLTLKDLTVTGGNVGENKKPVKYVPRPMSRPTHDKDSGEDGGGLLVQRGGEATLVQTKFTLNSADDNGGAIANFGEVEVQNSTLDNNHAGDNGGAIFNAGVLEVEGSNDGKGGESRITNNTAGENGGGIANGTKRKHHGPRPGGTDLVGGRDGDHDDDHDDGKAGTVEIEKTLIEGNKADKNGGGISSNGGFVDVSWTSIDNNTASDNGGGIYAVDTVLTVERSKLTKNHAGKDGGGIYNVSSEEREHPNAQRHDKDKDKGGTATVTDSEILENSAGRFGGGIFNGEPVEEHNGHPAPAAQPNHEDHEDFEATLTLRNTKIAKNFAGENGGGIYNNEGKVTLTNSHVTENKAQVENNKDTEDIAGGIFNNDGKVTLDDDSTVTRNDPRNCAGDPIEGCDD</sequence>
<feature type="region of interest" description="Disordered" evidence="8">
    <location>
        <begin position="195"/>
        <end position="218"/>
    </location>
</feature>
<dbReference type="OrthoDB" id="3399438at2"/>
<organism evidence="10 11">
    <name type="scientific">Micromonospora rhizosphaerae</name>
    <dbReference type="NCBI Taxonomy" id="568872"/>
    <lineage>
        <taxon>Bacteria</taxon>
        <taxon>Bacillati</taxon>
        <taxon>Actinomycetota</taxon>
        <taxon>Actinomycetes</taxon>
        <taxon>Micromonosporales</taxon>
        <taxon>Micromonosporaceae</taxon>
        <taxon>Micromonospora</taxon>
    </lineage>
</organism>
<evidence type="ECO:0000256" key="8">
    <source>
        <dbReference type="SAM" id="MobiDB-lite"/>
    </source>
</evidence>
<feature type="region of interest" description="Disordered" evidence="8">
    <location>
        <begin position="537"/>
        <end position="577"/>
    </location>
</feature>
<protein>
    <submittedName>
        <fullName evidence="10">Polymorphic outer membrane protein repeat-containing protein</fullName>
    </submittedName>
</protein>
<feature type="region of interest" description="Disordered" evidence="8">
    <location>
        <begin position="62"/>
        <end position="99"/>
    </location>
</feature>
<dbReference type="RefSeq" id="WP_091345885.1">
    <property type="nucleotide sequence ID" value="NZ_FMHV01000002.1"/>
</dbReference>
<keyword evidence="7" id="KW-0998">Cell outer membrane</keyword>
<evidence type="ECO:0000256" key="5">
    <source>
        <dbReference type="ARBA" id="ARBA00022729"/>
    </source>
</evidence>
<dbReference type="GO" id="GO:0005576">
    <property type="term" value="C:extracellular region"/>
    <property type="evidence" value="ECO:0007669"/>
    <property type="project" value="UniProtKB-SubCell"/>
</dbReference>
<evidence type="ECO:0000256" key="6">
    <source>
        <dbReference type="ARBA" id="ARBA00023136"/>
    </source>
</evidence>
<dbReference type="PANTHER" id="PTHR11319">
    <property type="entry name" value="G PROTEIN-COUPLED RECEPTOR-RELATED"/>
    <property type="match status" value="1"/>
</dbReference>
<accession>A0A1C6T5E8</accession>
<dbReference type="PANTHER" id="PTHR11319:SF35">
    <property type="entry name" value="OUTER MEMBRANE PROTEIN PMPC-RELATED"/>
    <property type="match status" value="1"/>
</dbReference>
<feature type="compositionally biased region" description="Basic and acidic residues" evidence="8">
    <location>
        <begin position="420"/>
        <end position="438"/>
    </location>
</feature>
<gene>
    <name evidence="10" type="ORF">GA0070624_5694</name>
</gene>
<feature type="compositionally biased region" description="Basic and acidic residues" evidence="8">
    <location>
        <begin position="326"/>
        <end position="340"/>
    </location>
</feature>
<evidence type="ECO:0000256" key="7">
    <source>
        <dbReference type="ARBA" id="ARBA00023237"/>
    </source>
</evidence>
<dbReference type="SUPFAM" id="SSF51126">
    <property type="entry name" value="Pectin lyase-like"/>
    <property type="match status" value="2"/>
</dbReference>
<comment type="subcellular location">
    <subcellularLocation>
        <location evidence="1">Cell envelope</location>
    </subcellularLocation>
    <subcellularLocation>
        <location evidence="2">Cell outer membrane</location>
    </subcellularLocation>
    <subcellularLocation>
        <location evidence="3">Secreted</location>
    </subcellularLocation>
</comment>
<evidence type="ECO:0000256" key="3">
    <source>
        <dbReference type="ARBA" id="ARBA00004613"/>
    </source>
</evidence>
<name>A0A1C6T5E8_9ACTN</name>
<feature type="region of interest" description="Disordered" evidence="8">
    <location>
        <begin position="405"/>
        <end position="483"/>
    </location>
</feature>
<dbReference type="AlphaFoldDB" id="A0A1C6T5E8"/>
<evidence type="ECO:0000313" key="11">
    <source>
        <dbReference type="Proteomes" id="UP000199413"/>
    </source>
</evidence>
<keyword evidence="6 9" id="KW-0472">Membrane</keyword>
<dbReference type="InterPro" id="IPR011050">
    <property type="entry name" value="Pectin_lyase_fold/virulence"/>
</dbReference>
<reference evidence="11" key="1">
    <citation type="submission" date="2016-06" db="EMBL/GenBank/DDBJ databases">
        <authorList>
            <person name="Varghese N."/>
            <person name="Submissions Spin"/>
        </authorList>
    </citation>
    <scope>NUCLEOTIDE SEQUENCE [LARGE SCALE GENOMIC DNA]</scope>
    <source>
        <strain evidence="11">DSM 45431</strain>
    </source>
</reference>
<evidence type="ECO:0000256" key="1">
    <source>
        <dbReference type="ARBA" id="ARBA00004196"/>
    </source>
</evidence>
<dbReference type="Pfam" id="PF02415">
    <property type="entry name" value="Chlam_PMP"/>
    <property type="match status" value="3"/>
</dbReference>
<keyword evidence="4" id="KW-0964">Secreted</keyword>
<feature type="transmembrane region" description="Helical" evidence="9">
    <location>
        <begin position="24"/>
        <end position="45"/>
    </location>
</feature>
<proteinExistence type="predicted"/>
<keyword evidence="11" id="KW-1185">Reference proteome</keyword>
<dbReference type="InterPro" id="IPR003368">
    <property type="entry name" value="POMP_repeat"/>
</dbReference>
<keyword evidence="9" id="KW-1133">Transmembrane helix</keyword>
<evidence type="ECO:0000256" key="9">
    <source>
        <dbReference type="SAM" id="Phobius"/>
    </source>
</evidence>
<dbReference type="NCBIfam" id="TIGR01376">
    <property type="entry name" value="POMP_repeat"/>
    <property type="match status" value="1"/>
</dbReference>
<evidence type="ECO:0000313" key="10">
    <source>
        <dbReference type="EMBL" id="SCL36917.1"/>
    </source>
</evidence>
<evidence type="ECO:0000256" key="2">
    <source>
        <dbReference type="ARBA" id="ARBA00004442"/>
    </source>
</evidence>